<keyword evidence="1" id="KW-1133">Transmembrane helix</keyword>
<feature type="transmembrane region" description="Helical" evidence="1">
    <location>
        <begin position="20"/>
        <end position="43"/>
    </location>
</feature>
<organism evidence="2 3">
    <name type="scientific">Portunus trituberculatus</name>
    <name type="common">Swimming crab</name>
    <name type="synonym">Neptunus trituberculatus</name>
    <dbReference type="NCBI Taxonomy" id="210409"/>
    <lineage>
        <taxon>Eukaryota</taxon>
        <taxon>Metazoa</taxon>
        <taxon>Ecdysozoa</taxon>
        <taxon>Arthropoda</taxon>
        <taxon>Crustacea</taxon>
        <taxon>Multicrustacea</taxon>
        <taxon>Malacostraca</taxon>
        <taxon>Eumalacostraca</taxon>
        <taxon>Eucarida</taxon>
        <taxon>Decapoda</taxon>
        <taxon>Pleocyemata</taxon>
        <taxon>Brachyura</taxon>
        <taxon>Eubrachyura</taxon>
        <taxon>Portunoidea</taxon>
        <taxon>Portunidae</taxon>
        <taxon>Portuninae</taxon>
        <taxon>Portunus</taxon>
    </lineage>
</organism>
<evidence type="ECO:0000256" key="1">
    <source>
        <dbReference type="SAM" id="Phobius"/>
    </source>
</evidence>
<gene>
    <name evidence="2" type="ORF">E2C01_046807</name>
</gene>
<name>A0A5B7G630_PORTR</name>
<keyword evidence="1" id="KW-0472">Membrane</keyword>
<evidence type="ECO:0000313" key="2">
    <source>
        <dbReference type="EMBL" id="MPC52926.1"/>
    </source>
</evidence>
<keyword evidence="3" id="KW-1185">Reference proteome</keyword>
<protein>
    <submittedName>
        <fullName evidence="2">Uncharacterized protein</fullName>
    </submittedName>
</protein>
<comment type="caution">
    <text evidence="2">The sequence shown here is derived from an EMBL/GenBank/DDBJ whole genome shotgun (WGS) entry which is preliminary data.</text>
</comment>
<keyword evidence="1" id="KW-0812">Transmembrane</keyword>
<accession>A0A5B7G630</accession>
<sequence>MCHQCRNESVAAAVPPHPRVGRAVCCLSLVVTLCAMAPITLSWPCEPRLSTSLAGSCCLYSVRWCPIHKAVPPCPNVPCVSLCMTPVACSRYVFATCAEGRSATMVLSACLPRTAEVPGVSAPRSAASMEAVWAPYLSVAPMARIMTTSASFEDMPAGIRNTWRSNLWVNAALMLPLTPFFFPFPPSLPVASAFPKLAEYNNKTLTHPGVQSSAVLTQHTP</sequence>
<dbReference type="Proteomes" id="UP000324222">
    <property type="component" value="Unassembled WGS sequence"/>
</dbReference>
<reference evidence="2 3" key="1">
    <citation type="submission" date="2019-05" db="EMBL/GenBank/DDBJ databases">
        <title>Another draft genome of Portunus trituberculatus and its Hox gene families provides insights of decapod evolution.</title>
        <authorList>
            <person name="Jeong J.-H."/>
            <person name="Song I."/>
            <person name="Kim S."/>
            <person name="Choi T."/>
            <person name="Kim D."/>
            <person name="Ryu S."/>
            <person name="Kim W."/>
        </authorList>
    </citation>
    <scope>NUCLEOTIDE SEQUENCE [LARGE SCALE GENOMIC DNA]</scope>
    <source>
        <tissue evidence="2">Muscle</tissue>
    </source>
</reference>
<dbReference type="AlphaFoldDB" id="A0A5B7G630"/>
<evidence type="ECO:0000313" key="3">
    <source>
        <dbReference type="Proteomes" id="UP000324222"/>
    </source>
</evidence>
<dbReference type="EMBL" id="VSRR010011256">
    <property type="protein sequence ID" value="MPC52926.1"/>
    <property type="molecule type" value="Genomic_DNA"/>
</dbReference>
<proteinExistence type="predicted"/>